<dbReference type="InterPro" id="IPR031325">
    <property type="entry name" value="RHS_repeat"/>
</dbReference>
<evidence type="ECO:0000313" key="7">
    <source>
        <dbReference type="EMBL" id="PRB92560.1"/>
    </source>
</evidence>
<dbReference type="NCBIfam" id="TIGR03696">
    <property type="entry name" value="Rhs_assc_core"/>
    <property type="match status" value="1"/>
</dbReference>
<dbReference type="Gene3D" id="2.180.10.10">
    <property type="entry name" value="RHS repeat-associated core"/>
    <property type="match status" value="2"/>
</dbReference>
<dbReference type="InterPro" id="IPR050708">
    <property type="entry name" value="T6SS_VgrG/RHS"/>
</dbReference>
<name>A0A2S9D231_CHRCI</name>
<dbReference type="InterPro" id="IPR006530">
    <property type="entry name" value="YD"/>
</dbReference>
<evidence type="ECO:0000256" key="1">
    <source>
        <dbReference type="ARBA" id="ARBA00004613"/>
    </source>
</evidence>
<dbReference type="Proteomes" id="UP000238534">
    <property type="component" value="Unassembled WGS sequence"/>
</dbReference>
<evidence type="ECO:0000313" key="8">
    <source>
        <dbReference type="Proteomes" id="UP000238325"/>
    </source>
</evidence>
<evidence type="ECO:0000313" key="9">
    <source>
        <dbReference type="Proteomes" id="UP000238534"/>
    </source>
</evidence>
<feature type="chain" id="PRO_5015609378" evidence="5">
    <location>
        <begin position="19"/>
        <end position="2244"/>
    </location>
</feature>
<comment type="subcellular location">
    <subcellularLocation>
        <location evidence="1">Secreted</location>
    </subcellularLocation>
</comment>
<dbReference type="GO" id="GO:0005737">
    <property type="term" value="C:cytoplasm"/>
    <property type="evidence" value="ECO:0007669"/>
    <property type="project" value="InterPro"/>
</dbReference>
<dbReference type="EMBL" id="PCPP01000001">
    <property type="protein sequence ID" value="PRB86807.1"/>
    <property type="molecule type" value="Genomic_DNA"/>
</dbReference>
<accession>A0A2S9D231</accession>
<dbReference type="SUPFAM" id="SSF69318">
    <property type="entry name" value="Integrin alpha N-terminal domain"/>
    <property type="match status" value="1"/>
</dbReference>
<dbReference type="Pfam" id="PF05593">
    <property type="entry name" value="RHS_repeat"/>
    <property type="match status" value="1"/>
</dbReference>
<dbReference type="OrthoDB" id="6225685at2"/>
<dbReference type="EMBL" id="PCPH01000001">
    <property type="protein sequence ID" value="PRB92560.1"/>
    <property type="molecule type" value="Genomic_DNA"/>
</dbReference>
<feature type="signal peptide" evidence="5">
    <location>
        <begin position="1"/>
        <end position="18"/>
    </location>
</feature>
<dbReference type="NCBIfam" id="TIGR01643">
    <property type="entry name" value="YD_repeat_2x"/>
    <property type="match status" value="2"/>
</dbReference>
<gene>
    <name evidence="6" type="ORF">CQ022_11325</name>
    <name evidence="7" type="ORF">CQ033_04995</name>
</gene>
<organism evidence="6 9">
    <name type="scientific">Chryseobacterium culicis</name>
    <dbReference type="NCBI Taxonomy" id="680127"/>
    <lineage>
        <taxon>Bacteria</taxon>
        <taxon>Pseudomonadati</taxon>
        <taxon>Bacteroidota</taxon>
        <taxon>Flavobacteriia</taxon>
        <taxon>Flavobacteriales</taxon>
        <taxon>Weeksellaceae</taxon>
        <taxon>Chryseobacterium group</taxon>
        <taxon>Chryseobacterium</taxon>
    </lineage>
</organism>
<feature type="region of interest" description="Disordered" evidence="4">
    <location>
        <begin position="59"/>
        <end position="92"/>
    </location>
</feature>
<evidence type="ECO:0000256" key="4">
    <source>
        <dbReference type="SAM" id="MobiDB-lite"/>
    </source>
</evidence>
<dbReference type="Proteomes" id="UP000238325">
    <property type="component" value="Unassembled WGS sequence"/>
</dbReference>
<dbReference type="Pfam" id="PF03534">
    <property type="entry name" value="SpvB"/>
    <property type="match status" value="1"/>
</dbReference>
<dbReference type="GO" id="GO:0005576">
    <property type="term" value="C:extracellular region"/>
    <property type="evidence" value="ECO:0007669"/>
    <property type="project" value="UniProtKB-SubCell"/>
</dbReference>
<keyword evidence="5" id="KW-0732">Signal</keyword>
<dbReference type="RefSeq" id="WP_105681491.1">
    <property type="nucleotide sequence ID" value="NZ_JBBGZD010000001.1"/>
</dbReference>
<protein>
    <submittedName>
        <fullName evidence="6">Type IV secretion protein Rhs</fullName>
    </submittedName>
</protein>
<dbReference type="PANTHER" id="PTHR32305">
    <property type="match status" value="1"/>
</dbReference>
<comment type="caution">
    <text evidence="6">The sequence shown here is derived from an EMBL/GenBank/DDBJ whole genome shotgun (WGS) entry which is preliminary data.</text>
</comment>
<keyword evidence="3" id="KW-0843">Virulence</keyword>
<dbReference type="InterPro" id="IPR022385">
    <property type="entry name" value="Rhs_assc_core"/>
</dbReference>
<evidence type="ECO:0000256" key="3">
    <source>
        <dbReference type="ARBA" id="ARBA00023026"/>
    </source>
</evidence>
<evidence type="ECO:0000256" key="2">
    <source>
        <dbReference type="ARBA" id="ARBA00022525"/>
    </source>
</evidence>
<keyword evidence="8" id="KW-1185">Reference proteome</keyword>
<evidence type="ECO:0000256" key="5">
    <source>
        <dbReference type="SAM" id="SignalP"/>
    </source>
</evidence>
<proteinExistence type="predicted"/>
<reference evidence="8 9" key="1">
    <citation type="submission" date="2017-09" db="EMBL/GenBank/DDBJ databases">
        <title>Genomic, metabolic, and phenotypic characteristics of bacterial isolates from the natural microbiome of the model nematode Caenorhabditis elegans.</title>
        <authorList>
            <person name="Zimmermann J."/>
            <person name="Obeng N."/>
            <person name="Yang W."/>
            <person name="Obeng O."/>
            <person name="Kissoyan K."/>
            <person name="Pees B."/>
            <person name="Dirksen P."/>
            <person name="Hoppner M."/>
            <person name="Franke A."/>
            <person name="Rosenstiel P."/>
            <person name="Leippe M."/>
            <person name="Dierking K."/>
            <person name="Kaleta C."/>
            <person name="Schulenburg H."/>
        </authorList>
    </citation>
    <scope>NUCLEOTIDE SEQUENCE [LARGE SCALE GENOMIC DNA]</scope>
    <source>
        <strain evidence="6 9">MYb25</strain>
        <strain evidence="7 8">MYb44</strain>
    </source>
</reference>
<dbReference type="PANTHER" id="PTHR32305:SF15">
    <property type="entry name" value="PROTEIN RHSA-RELATED"/>
    <property type="match status" value="1"/>
</dbReference>
<dbReference type="InterPro" id="IPR028994">
    <property type="entry name" value="Integrin_alpha_N"/>
</dbReference>
<keyword evidence="2" id="KW-0964">Secreted</keyword>
<dbReference type="InterPro" id="IPR003284">
    <property type="entry name" value="Sal_SpvB"/>
</dbReference>
<sequence length="2244" mass="249837">MKFFSSLILSLCSVLVFSQTILYQTETVSRTVQDPQTVVMAQGFHAKPGGSNTFIAKIGPATENPGGGPLDSGAGENNPSGTTAPEGKKFQDTKGMADVNGAGQFQFTVPIALPPGIKSVEPQVALVYNSGSPNGIAGYGWNISGITSISRTGKNLEKDGIMQGAQLDYSDFYSFNGQRLVLKAGEYGKDGAEYVTEKFSNIKIKSIGAITGQIWKGPEYWEVTFTDGSQAWYGSTNSGSSTARTPLEYNIVKWKDAKGNYITYTYTQDTGTNVAVISSIKWGGNESLGKTHFNEIVFNYNVKATRNLIEQSYVNDISFIQDKLLDNIVVSNATSQYRKYDIIYKSDETKYQFVDKIQEYNSENEAANPIEFVKNENYPDSYLNTSGWTNFYDVIMSGDFRGTYSSDLILYRNDSGFGPAGYYLHQHGNYSQEYYLGTENVYKNAIPINIKDENNFAVSRQGIVSYSIDTTTRDITLRYYIIDLKKTIDVTANSYPNALQLVGTKIIPGALWDENESTFPPDPYFDSQKTSDIVKLIAYDIEGDGIPEVLLEKKIFTRNRICPHLPNDLPTEEDCEIVTYEDHKYIVVKQQDNTFPFFEFDFVKGENLLLGDFNGDGVDDIGKTYLTSSSIISGESVPVNNFHAFNLKKNSQGNYSLSEVFSAEYSGLSSQVQIADFNGDGISDLFVRTNVNNHYIINLNTGKNFLKIPYFNDFASTESYTADKNGNYSVAKVLDINADGKSDIINFSTNYNIASSTSASTVLTIKVSENQGYLNGRIQFGSKTVTNNFNTPVIFRDIIGLRQNALYVYTPTSNQKLGRVTDFSHYSNLPRSSINRIEQGDVATLISYYGGGNYKPVKNEKYPLMELGEVNSPIVSSISNQNGVKIFYYRGLMINLHNKKPIGFRQMASSSWIAYGLETTKIWSGTETDPLNEGVPIKEWSIRTNDLSKIFPTDISENNTELLSYKSIKYQSDKLVNGQVTTTISDTDKSKVVTSIVPKTTRSKDFLTNTVTTGDVVYDKYYLPLQGITNTNNGLGIQTITYGYIHNPAGTGTDYFIGRAQSKTSIVQAYNDMKSSKDEYTYENNLLKTLKSWNSDNTGYLQETYNYDIFGNINQKEIRNSLDAQVQTTKMEYDSKGLFVVKKTDNLGLVTKIEYNDWGQIIKQTDPSGNTTSNVYDKWGKLLTSKNNLAGTTTYQYNKDAESNTTLTQYDPNGNVSKKFINKYGQEYKTSTKAFEQGKFVLRAIVYDRLGRKIRESEPYESASADSEPPYDLRWNFVEYDDTFFPVKTTTTTLGKLSLQEKKVESFIGKQVITTVSGLTTTNKEVNGYGRTTSQTVDALGNIISSTDAGGTIQFSYNAAGKQTKAQYAENIVTTKYDAWGRKSEFNDPSNGLYKYEYDGFGQPIKIISPKGTKEYLYNNLGQLISQKEISTGDNGETTNKNIAFSYDDKGRLISKSGTSKGKAYSSNIAYDPQGRVLSSSESSNGKYFIQKGTTYDDKARVLSYEKQLYSSGVLTKVQIENVYIPWNGELYQIKDKNSGKILWELQETNTKGQVTKAKLGSSTTNNMYDESGFLTNMNHSSQAKSDILQIHYSFDGVKGELRTRSTGGDFSINESFNYDNNNRLISWTNPKMGQNSQNTYDVKGRIMVNDQVGTMKYENSSKIYQPTGMTLNAAGVQNYNNDLIQSIVYNENNDPVFIDGMKGDVVFQYGMGSMRQRVTYGGNFNSDGNGKFTKFYNEDGRFEVLVDNTTGKEKHIIYIGGTPYESSIVYMKNFDESNGSYKFLHKDYLGSVLAISDDAGNKLEQRHFDAWGNFTHLQIGNGAIITDKNIIDHSLLIIDRGYTSHEHFGELGIIHMNGRLYDPLLRRFLNADENIQAPTNTQNYNKYGYVMNNPLIYNDPNGEFIAWFIGTLVGSYLSGVQANHGNWNPVKWDWKSTQTWTSVIGGGLAGGSYASGMKSIGSIAGTKFIENSVVGFIGGALNGIVTGQNVFKSAITGGLFKGGFSEINYITSNFINTYSNKKNVVPNTYGQYLSSIGESTYGPFDIDEIVVTGIKGKKGGFGQGSHNSYMMEHAVDNLIKDWNLDQSRSKLYAAETEMFGRYAIGFTVGYSYGLVSGSLTLAYNIGDGKVALFATRGLRSIAPSYGIGLQFNQMNAFGEDRKGHKYTDVFGGMEGEGRSVSVAYYLGGEYSESSKNRRTVNYGTATRSINLMIGNDIGVATTETTRINESWFKKHIYLKPQFD</sequence>
<evidence type="ECO:0000313" key="6">
    <source>
        <dbReference type="EMBL" id="PRB86807.1"/>
    </source>
</evidence>